<reference evidence="2 3" key="1">
    <citation type="journal article" date="2021" name="Elife">
        <title>Chloroplast acquisition without the gene transfer in kleptoplastic sea slugs, Plakobranchus ocellatus.</title>
        <authorList>
            <person name="Maeda T."/>
            <person name="Takahashi S."/>
            <person name="Yoshida T."/>
            <person name="Shimamura S."/>
            <person name="Takaki Y."/>
            <person name="Nagai Y."/>
            <person name="Toyoda A."/>
            <person name="Suzuki Y."/>
            <person name="Arimoto A."/>
            <person name="Ishii H."/>
            <person name="Satoh N."/>
            <person name="Nishiyama T."/>
            <person name="Hasebe M."/>
            <person name="Maruyama T."/>
            <person name="Minagawa J."/>
            <person name="Obokata J."/>
            <person name="Shigenobu S."/>
        </authorList>
    </citation>
    <scope>NUCLEOTIDE SEQUENCE [LARGE SCALE GENOMIC DNA]</scope>
</reference>
<protein>
    <submittedName>
        <fullName evidence="2">Uncharacterized protein</fullName>
    </submittedName>
</protein>
<feature type="compositionally biased region" description="Basic and acidic residues" evidence="1">
    <location>
        <begin position="134"/>
        <end position="143"/>
    </location>
</feature>
<proteinExistence type="predicted"/>
<evidence type="ECO:0000313" key="2">
    <source>
        <dbReference type="EMBL" id="GFN86498.1"/>
    </source>
</evidence>
<evidence type="ECO:0000313" key="3">
    <source>
        <dbReference type="Proteomes" id="UP000735302"/>
    </source>
</evidence>
<sequence length="143" mass="15877">MISHRLVFQVSVSPDLKLAQAVTFLRFLVDLELAFLALEETRVFLPSYRRPALQQVDKSEIVGMPNGKSTGIFRCKLTSYPLVSGPAAARKISDHQGSVLAPGPIPVPPQLAWTPCHQIPFEPLDSSWQGSRNPESRENRPTM</sequence>
<dbReference type="EMBL" id="BLXT01001539">
    <property type="protein sequence ID" value="GFN86498.1"/>
    <property type="molecule type" value="Genomic_DNA"/>
</dbReference>
<organism evidence="2 3">
    <name type="scientific">Plakobranchus ocellatus</name>
    <dbReference type="NCBI Taxonomy" id="259542"/>
    <lineage>
        <taxon>Eukaryota</taxon>
        <taxon>Metazoa</taxon>
        <taxon>Spiralia</taxon>
        <taxon>Lophotrochozoa</taxon>
        <taxon>Mollusca</taxon>
        <taxon>Gastropoda</taxon>
        <taxon>Heterobranchia</taxon>
        <taxon>Euthyneura</taxon>
        <taxon>Panpulmonata</taxon>
        <taxon>Sacoglossa</taxon>
        <taxon>Placobranchoidea</taxon>
        <taxon>Plakobranchidae</taxon>
        <taxon>Plakobranchus</taxon>
    </lineage>
</organism>
<gene>
    <name evidence="2" type="ORF">PoB_001300400</name>
</gene>
<name>A0AAV3YXP7_9GAST</name>
<feature type="region of interest" description="Disordered" evidence="1">
    <location>
        <begin position="122"/>
        <end position="143"/>
    </location>
</feature>
<evidence type="ECO:0000256" key="1">
    <source>
        <dbReference type="SAM" id="MobiDB-lite"/>
    </source>
</evidence>
<dbReference type="AlphaFoldDB" id="A0AAV3YXP7"/>
<accession>A0AAV3YXP7</accession>
<comment type="caution">
    <text evidence="2">The sequence shown here is derived from an EMBL/GenBank/DDBJ whole genome shotgun (WGS) entry which is preliminary data.</text>
</comment>
<keyword evidence="3" id="KW-1185">Reference proteome</keyword>
<dbReference type="Proteomes" id="UP000735302">
    <property type="component" value="Unassembled WGS sequence"/>
</dbReference>